<feature type="region of interest" description="Disordered" evidence="1">
    <location>
        <begin position="291"/>
        <end position="316"/>
    </location>
</feature>
<evidence type="ECO:0000313" key="3">
    <source>
        <dbReference type="EMBL" id="MBW8485267.1"/>
    </source>
</evidence>
<keyword evidence="2" id="KW-1133">Transmembrane helix</keyword>
<keyword evidence="2" id="KW-0812">Transmembrane</keyword>
<dbReference type="Proteomes" id="UP000774570">
    <property type="component" value="Unassembled WGS sequence"/>
</dbReference>
<name>A0ABS7FXX0_9ACTN</name>
<comment type="caution">
    <text evidence="3">The sequence shown here is derived from an EMBL/GenBank/DDBJ whole genome shotgun (WGS) entry which is preliminary data.</text>
</comment>
<dbReference type="Gene3D" id="1.20.1260.20">
    <property type="entry name" value="PPE superfamily"/>
    <property type="match status" value="1"/>
</dbReference>
<dbReference type="RefSeq" id="WP_220168492.1">
    <property type="nucleotide sequence ID" value="NZ_JAIBOA010000015.1"/>
</dbReference>
<evidence type="ECO:0000256" key="2">
    <source>
        <dbReference type="SAM" id="Phobius"/>
    </source>
</evidence>
<accession>A0ABS7FXX0</accession>
<organism evidence="3 4">
    <name type="scientific">Actinomadura parmotrematis</name>
    <dbReference type="NCBI Taxonomy" id="2864039"/>
    <lineage>
        <taxon>Bacteria</taxon>
        <taxon>Bacillati</taxon>
        <taxon>Actinomycetota</taxon>
        <taxon>Actinomycetes</taxon>
        <taxon>Streptosporangiales</taxon>
        <taxon>Thermomonosporaceae</taxon>
        <taxon>Actinomadura</taxon>
    </lineage>
</organism>
<feature type="compositionally biased region" description="Basic and acidic residues" evidence="1">
    <location>
        <begin position="296"/>
        <end position="305"/>
    </location>
</feature>
<dbReference type="EMBL" id="JAIBOA010000015">
    <property type="protein sequence ID" value="MBW8485267.1"/>
    <property type="molecule type" value="Genomic_DNA"/>
</dbReference>
<evidence type="ECO:0000313" key="4">
    <source>
        <dbReference type="Proteomes" id="UP000774570"/>
    </source>
</evidence>
<sequence length="316" mass="33184">MGTPLDPCKGLAEASMYESLWASCIIPAAIPINPIVYAAQGDPAGIWEGADGWKETADQIRHAQAAVTQLIGRIPETDWAGEDRTAFTDRMHDYHAQLTAAADYAQVIETALRLLAMLIGVFIYLMFGVVTLLTIFATAIAIAAGSIVGAPAALEIEAEANTFATQAFTILNISSKVLTGTSIAVAALFSVLLGVDMDRQRAHGNDEVGSTFRQALVHSLDDQLKGLVNFLEQKYTGEFMGKAGAGGTARTAGFSNLEGILSAIGGADTRHGGPIGSDLLEKGLAAGGIQADDYGTDDKGSDKPARTYVDGTQPHR</sequence>
<evidence type="ECO:0000256" key="1">
    <source>
        <dbReference type="SAM" id="MobiDB-lite"/>
    </source>
</evidence>
<evidence type="ECO:0008006" key="5">
    <source>
        <dbReference type="Google" id="ProtNLM"/>
    </source>
</evidence>
<gene>
    <name evidence="3" type="ORF">K1Y72_23005</name>
</gene>
<keyword evidence="2" id="KW-0472">Membrane</keyword>
<keyword evidence="4" id="KW-1185">Reference proteome</keyword>
<feature type="transmembrane region" description="Helical" evidence="2">
    <location>
        <begin position="177"/>
        <end position="195"/>
    </location>
</feature>
<feature type="transmembrane region" description="Helical" evidence="2">
    <location>
        <begin position="114"/>
        <end position="144"/>
    </location>
</feature>
<protein>
    <recommendedName>
        <fullName evidence="5">WXG100 family type VII secretion target</fullName>
    </recommendedName>
</protein>
<proteinExistence type="predicted"/>
<reference evidence="3 4" key="1">
    <citation type="submission" date="2021-07" db="EMBL/GenBank/DDBJ databases">
        <title>Actinomadura sp. PM05-2 isolated from lichen.</title>
        <authorList>
            <person name="Somphong A."/>
            <person name="Phongsopitanun W."/>
            <person name="Tanasupawat S."/>
            <person name="Peongsungnone V."/>
        </authorList>
    </citation>
    <scope>NUCLEOTIDE SEQUENCE [LARGE SCALE GENOMIC DNA]</scope>
    <source>
        <strain evidence="3 4">PM05-2</strain>
    </source>
</reference>
<dbReference type="InterPro" id="IPR038332">
    <property type="entry name" value="PPE_sf"/>
</dbReference>